<keyword evidence="6" id="KW-1015">Disulfide bond</keyword>
<comment type="caution">
    <text evidence="7">Lacks conserved residue(s) required for the propagation of feature annotation.</text>
</comment>
<evidence type="ECO:0000256" key="6">
    <source>
        <dbReference type="ARBA" id="ARBA00023157"/>
    </source>
</evidence>
<dbReference type="EMBL" id="CAJVCH010190344">
    <property type="protein sequence ID" value="CAG7730187.1"/>
    <property type="molecule type" value="Genomic_DNA"/>
</dbReference>
<keyword evidence="10" id="KW-1185">Reference proteome</keyword>
<evidence type="ECO:0000313" key="9">
    <source>
        <dbReference type="EMBL" id="CAG7730187.1"/>
    </source>
</evidence>
<evidence type="ECO:0000256" key="2">
    <source>
        <dbReference type="ARBA" id="ARBA00022692"/>
    </source>
</evidence>
<dbReference type="InterPro" id="IPR023415">
    <property type="entry name" value="LDLR_class-A_CS"/>
</dbReference>
<comment type="caution">
    <text evidence="9">The sequence shown here is derived from an EMBL/GenBank/DDBJ whole genome shotgun (WGS) entry which is preliminary data.</text>
</comment>
<evidence type="ECO:0000256" key="8">
    <source>
        <dbReference type="SAM" id="SignalP"/>
    </source>
</evidence>
<dbReference type="GO" id="GO:0005886">
    <property type="term" value="C:plasma membrane"/>
    <property type="evidence" value="ECO:0007669"/>
    <property type="project" value="TreeGrafter"/>
</dbReference>
<accession>A0A8J2P8L3</accession>
<keyword evidence="5" id="KW-0472">Membrane</keyword>
<name>A0A8J2P8L3_9HEXA</name>
<dbReference type="GO" id="GO:0012505">
    <property type="term" value="C:endomembrane system"/>
    <property type="evidence" value="ECO:0007669"/>
    <property type="project" value="UniProtKB-SubCell"/>
</dbReference>
<comment type="subcellular location">
    <subcellularLocation>
        <location evidence="1">Membrane</location>
        <topology evidence="1">Single-pass membrane protein</topology>
    </subcellularLocation>
</comment>
<dbReference type="InterPro" id="IPR002172">
    <property type="entry name" value="LDrepeatLR_classA_rpt"/>
</dbReference>
<evidence type="ECO:0000256" key="3">
    <source>
        <dbReference type="ARBA" id="ARBA00022737"/>
    </source>
</evidence>
<keyword evidence="2" id="KW-0812">Transmembrane</keyword>
<evidence type="ECO:0000256" key="5">
    <source>
        <dbReference type="ARBA" id="ARBA00023136"/>
    </source>
</evidence>
<dbReference type="PROSITE" id="PS50068">
    <property type="entry name" value="LDLRA_2"/>
    <property type="match status" value="2"/>
</dbReference>
<dbReference type="Pfam" id="PF00057">
    <property type="entry name" value="Ldl_recept_a"/>
    <property type="match status" value="1"/>
</dbReference>
<dbReference type="InterPro" id="IPR050685">
    <property type="entry name" value="LDLR"/>
</dbReference>
<organism evidence="9 10">
    <name type="scientific">Allacma fusca</name>
    <dbReference type="NCBI Taxonomy" id="39272"/>
    <lineage>
        <taxon>Eukaryota</taxon>
        <taxon>Metazoa</taxon>
        <taxon>Ecdysozoa</taxon>
        <taxon>Arthropoda</taxon>
        <taxon>Hexapoda</taxon>
        <taxon>Collembola</taxon>
        <taxon>Symphypleona</taxon>
        <taxon>Sminthuridae</taxon>
        <taxon>Allacma</taxon>
    </lineage>
</organism>
<evidence type="ECO:0000256" key="7">
    <source>
        <dbReference type="PROSITE-ProRule" id="PRU00124"/>
    </source>
</evidence>
<protein>
    <submittedName>
        <fullName evidence="9">Uncharacterized protein</fullName>
    </submittedName>
</protein>
<feature type="signal peptide" evidence="8">
    <location>
        <begin position="1"/>
        <end position="21"/>
    </location>
</feature>
<feature type="non-terminal residue" evidence="9">
    <location>
        <position position="1"/>
    </location>
</feature>
<keyword evidence="4" id="KW-1133">Transmembrane helix</keyword>
<sequence>MELLVLFFICQFLITRDLANAQDNYDDCGQIEPYQGEIRSYAPWTAGIFIHQNNSSPKFFSAATIIGPTTVLAIAPGPFGAILRGSNAQDGLPSPEIFTVVAGLSSTDFNSTDKYSQSSQVFYIEPDLTQKDSNDLYHYVIYHLKTIFDFKTPFVKAICLYKELSPTTLAPTGWEFVATGFGIQSLQTKYGRLSLGKIQSESTKVCSKYFRFHYKRELLDSSVYCGVKSGIGNRTLISTALGSLGTRVSTRGFCFLHGSITMLQYNERWHIAGKIALIPDRKRGKCDDQSVYIYADVNNNRTLSWLKRSVNCSPDKFACEDPENTCVPVTSVCNGYEDCPGGKDEHSLYCVVQNPCSKDSKSPMHSCGVTGNCILESQLCDGKFDCLDGSDEKFEFCAKQASKLYTSKKPSNCPKLTVVK</sequence>
<evidence type="ECO:0000256" key="1">
    <source>
        <dbReference type="ARBA" id="ARBA00004167"/>
    </source>
</evidence>
<proteinExistence type="predicted"/>
<evidence type="ECO:0000256" key="4">
    <source>
        <dbReference type="ARBA" id="ARBA00022989"/>
    </source>
</evidence>
<evidence type="ECO:0000313" key="10">
    <source>
        <dbReference type="Proteomes" id="UP000708208"/>
    </source>
</evidence>
<keyword evidence="3" id="KW-0677">Repeat</keyword>
<feature type="chain" id="PRO_5035250566" evidence="8">
    <location>
        <begin position="22"/>
        <end position="420"/>
    </location>
</feature>
<dbReference type="CDD" id="cd00112">
    <property type="entry name" value="LDLa"/>
    <property type="match status" value="2"/>
</dbReference>
<keyword evidence="8" id="KW-0732">Signal</keyword>
<reference evidence="9" key="1">
    <citation type="submission" date="2021-06" db="EMBL/GenBank/DDBJ databases">
        <authorList>
            <person name="Hodson N. C."/>
            <person name="Mongue J. A."/>
            <person name="Jaron S. K."/>
        </authorList>
    </citation>
    <scope>NUCLEOTIDE SEQUENCE</scope>
</reference>
<dbReference type="PANTHER" id="PTHR24270">
    <property type="entry name" value="LOW-DENSITY LIPOPROTEIN RECEPTOR-RELATED"/>
    <property type="match status" value="1"/>
</dbReference>
<dbReference type="OrthoDB" id="6118542at2759"/>
<dbReference type="AlphaFoldDB" id="A0A8J2P8L3"/>
<dbReference type="SMART" id="SM00192">
    <property type="entry name" value="LDLa"/>
    <property type="match status" value="2"/>
</dbReference>
<gene>
    <name evidence="9" type="ORF">AFUS01_LOCUS18849</name>
</gene>
<dbReference type="PROSITE" id="PS01209">
    <property type="entry name" value="LDLRA_1"/>
    <property type="match status" value="1"/>
</dbReference>
<dbReference type="Proteomes" id="UP000708208">
    <property type="component" value="Unassembled WGS sequence"/>
</dbReference>